<dbReference type="PANTHER" id="PTHR37299:SF1">
    <property type="entry name" value="STAGE 0 SPORULATION PROTEIN A HOMOLOG"/>
    <property type="match status" value="1"/>
</dbReference>
<feature type="domain" description="Response regulatory" evidence="4">
    <location>
        <begin position="3"/>
        <end position="119"/>
    </location>
</feature>
<evidence type="ECO:0000259" key="5">
    <source>
        <dbReference type="PROSITE" id="PS50930"/>
    </source>
</evidence>
<dbReference type="EMBL" id="FOYZ01000011">
    <property type="protein sequence ID" value="SFR96352.1"/>
    <property type="molecule type" value="Genomic_DNA"/>
</dbReference>
<reference evidence="6 7" key="1">
    <citation type="submission" date="2016-10" db="EMBL/GenBank/DDBJ databases">
        <authorList>
            <person name="de Groot N.N."/>
        </authorList>
    </citation>
    <scope>NUCLEOTIDE SEQUENCE [LARGE SCALE GENOMIC DNA]</scope>
    <source>
        <strain evidence="6 7">743A</strain>
    </source>
</reference>
<evidence type="ECO:0000259" key="4">
    <source>
        <dbReference type="PROSITE" id="PS50110"/>
    </source>
</evidence>
<keyword evidence="3" id="KW-0597">Phosphoprotein</keyword>
<evidence type="ECO:0000256" key="1">
    <source>
        <dbReference type="ARBA" id="ARBA00018672"/>
    </source>
</evidence>
<protein>
    <recommendedName>
        <fullName evidence="1">Stage 0 sporulation protein A homolog</fullName>
    </recommendedName>
</protein>
<dbReference type="InterPro" id="IPR007492">
    <property type="entry name" value="LytTR_DNA-bd_dom"/>
</dbReference>
<evidence type="ECO:0000256" key="2">
    <source>
        <dbReference type="ARBA" id="ARBA00024867"/>
    </source>
</evidence>
<keyword evidence="7" id="KW-1185">Reference proteome</keyword>
<dbReference type="STRING" id="37658.SAMN05661086_02923"/>
<dbReference type="RefSeq" id="WP_092562194.1">
    <property type="nucleotide sequence ID" value="NZ_FOYZ01000011.1"/>
</dbReference>
<dbReference type="Gene3D" id="3.40.50.2300">
    <property type="match status" value="1"/>
</dbReference>
<evidence type="ECO:0000256" key="3">
    <source>
        <dbReference type="PROSITE-ProRule" id="PRU00169"/>
    </source>
</evidence>
<dbReference type="GO" id="GO:0003677">
    <property type="term" value="F:DNA binding"/>
    <property type="evidence" value="ECO:0007669"/>
    <property type="project" value="InterPro"/>
</dbReference>
<feature type="domain" description="HTH LytTR-type" evidence="5">
    <location>
        <begin position="135"/>
        <end position="232"/>
    </location>
</feature>
<sequence>MIRLAICEDEKIIRDSLKETIKEYAQKNHLDFYIHTYANGKQLVESTGGYDLILMDIDLNEENGIEVGRKIRSYDKNVKIIYVTGYSEYMNSAFSVHAFGYILKPATANKIHEILDEAIRYMGDKKEVRCVKFLLKNGFKVFQTDEILYFEYYNRCVKVYCKNQIMYEIPGEKISNVAAKMNPHHFEVPHRSFVVNLFYVDYVKGYTIYLKTGEAIPLSQNYSRQFRQKMNEFLKMQL</sequence>
<dbReference type="GO" id="GO:0000156">
    <property type="term" value="F:phosphorelay response regulator activity"/>
    <property type="evidence" value="ECO:0007669"/>
    <property type="project" value="InterPro"/>
</dbReference>
<organism evidence="6 7">
    <name type="scientific">Anaeromicropila populeti</name>
    <dbReference type="NCBI Taxonomy" id="37658"/>
    <lineage>
        <taxon>Bacteria</taxon>
        <taxon>Bacillati</taxon>
        <taxon>Bacillota</taxon>
        <taxon>Clostridia</taxon>
        <taxon>Lachnospirales</taxon>
        <taxon>Lachnospiraceae</taxon>
        <taxon>Anaeromicropila</taxon>
    </lineage>
</organism>
<dbReference type="Gene3D" id="2.40.50.1020">
    <property type="entry name" value="LytTr DNA-binding domain"/>
    <property type="match status" value="1"/>
</dbReference>
<dbReference type="PANTHER" id="PTHR37299">
    <property type="entry name" value="TRANSCRIPTIONAL REGULATOR-RELATED"/>
    <property type="match status" value="1"/>
</dbReference>
<accession>A0A1I6KYQ1</accession>
<name>A0A1I6KYQ1_9FIRM</name>
<dbReference type="InterPro" id="IPR046947">
    <property type="entry name" value="LytR-like"/>
</dbReference>
<dbReference type="PROSITE" id="PS50110">
    <property type="entry name" value="RESPONSE_REGULATORY"/>
    <property type="match status" value="1"/>
</dbReference>
<comment type="function">
    <text evidence="2">May play the central regulatory role in sporulation. It may be an element of the effector pathway responsible for the activation of sporulation genes in response to nutritional stress. Spo0A may act in concert with spo0H (a sigma factor) to control the expression of some genes that are critical to the sporulation process.</text>
</comment>
<dbReference type="Pfam" id="PF04397">
    <property type="entry name" value="LytTR"/>
    <property type="match status" value="1"/>
</dbReference>
<dbReference type="SMART" id="SM00850">
    <property type="entry name" value="LytTR"/>
    <property type="match status" value="1"/>
</dbReference>
<dbReference type="SUPFAM" id="SSF52172">
    <property type="entry name" value="CheY-like"/>
    <property type="match status" value="1"/>
</dbReference>
<dbReference type="Pfam" id="PF00072">
    <property type="entry name" value="Response_reg"/>
    <property type="match status" value="1"/>
</dbReference>
<gene>
    <name evidence="6" type="ORF">SAMN05661086_02923</name>
</gene>
<dbReference type="PROSITE" id="PS50930">
    <property type="entry name" value="HTH_LYTTR"/>
    <property type="match status" value="1"/>
</dbReference>
<dbReference type="SMART" id="SM00448">
    <property type="entry name" value="REC"/>
    <property type="match status" value="1"/>
</dbReference>
<evidence type="ECO:0000313" key="7">
    <source>
        <dbReference type="Proteomes" id="UP000199659"/>
    </source>
</evidence>
<proteinExistence type="predicted"/>
<dbReference type="Proteomes" id="UP000199659">
    <property type="component" value="Unassembled WGS sequence"/>
</dbReference>
<dbReference type="InterPro" id="IPR001789">
    <property type="entry name" value="Sig_transdc_resp-reg_receiver"/>
</dbReference>
<dbReference type="AlphaFoldDB" id="A0A1I6KYQ1"/>
<dbReference type="InterPro" id="IPR011006">
    <property type="entry name" value="CheY-like_superfamily"/>
</dbReference>
<feature type="modified residue" description="4-aspartylphosphate" evidence="3">
    <location>
        <position position="56"/>
    </location>
</feature>
<dbReference type="OrthoDB" id="9774865at2"/>
<evidence type="ECO:0000313" key="6">
    <source>
        <dbReference type="EMBL" id="SFR96352.1"/>
    </source>
</evidence>